<feature type="domain" description="ABC transporter" evidence="4">
    <location>
        <begin position="9"/>
        <end position="221"/>
    </location>
</feature>
<dbReference type="PROSITE" id="PS00211">
    <property type="entry name" value="ABC_TRANSPORTER_1"/>
    <property type="match status" value="1"/>
</dbReference>
<keyword evidence="6" id="KW-1185">Reference proteome</keyword>
<dbReference type="InterPro" id="IPR017911">
    <property type="entry name" value="MacB-like_ATP-bd"/>
</dbReference>
<evidence type="ECO:0000259" key="4">
    <source>
        <dbReference type="PROSITE" id="PS50893"/>
    </source>
</evidence>
<dbReference type="PANTHER" id="PTHR24220">
    <property type="entry name" value="IMPORT ATP-BINDING PROTEIN"/>
    <property type="match status" value="1"/>
</dbReference>
<dbReference type="SMART" id="SM00382">
    <property type="entry name" value="AAA"/>
    <property type="match status" value="1"/>
</dbReference>
<dbReference type="EMBL" id="WBZJ01000001">
    <property type="protein sequence ID" value="KAB3523279.1"/>
    <property type="molecule type" value="Genomic_DNA"/>
</dbReference>
<dbReference type="Pfam" id="PF00005">
    <property type="entry name" value="ABC_tran"/>
    <property type="match status" value="1"/>
</dbReference>
<dbReference type="PANTHER" id="PTHR24220:SF86">
    <property type="entry name" value="ABC TRANSPORTER ABCH.1"/>
    <property type="match status" value="1"/>
</dbReference>
<dbReference type="InterPro" id="IPR003439">
    <property type="entry name" value="ABC_transporter-like_ATP-bd"/>
</dbReference>
<comment type="caution">
    <text evidence="5">The sequence shown here is derived from an EMBL/GenBank/DDBJ whole genome shotgun (WGS) entry which is preliminary data.</text>
</comment>
<dbReference type="Proteomes" id="UP000436181">
    <property type="component" value="Unassembled WGS sequence"/>
</dbReference>
<evidence type="ECO:0000313" key="6">
    <source>
        <dbReference type="Proteomes" id="UP000436181"/>
    </source>
</evidence>
<proteinExistence type="predicted"/>
<dbReference type="InterPro" id="IPR027417">
    <property type="entry name" value="P-loop_NTPase"/>
</dbReference>
<dbReference type="CDD" id="cd03255">
    <property type="entry name" value="ABC_MJ0796_LolCDE_FtsE"/>
    <property type="match status" value="1"/>
</dbReference>
<protein>
    <submittedName>
        <fullName evidence="5">ABC transporter ATP-binding protein</fullName>
    </submittedName>
</protein>
<dbReference type="GO" id="GO:0005524">
    <property type="term" value="F:ATP binding"/>
    <property type="evidence" value="ECO:0007669"/>
    <property type="project" value="UniProtKB-KW"/>
</dbReference>
<evidence type="ECO:0000256" key="1">
    <source>
        <dbReference type="ARBA" id="ARBA00022448"/>
    </source>
</evidence>
<dbReference type="PROSITE" id="PS50893">
    <property type="entry name" value="ABC_TRANSPORTER_2"/>
    <property type="match status" value="1"/>
</dbReference>
<organism evidence="5 6">
    <name type="scientific">Corynebacterium zhongnanshanii</name>
    <dbReference type="NCBI Taxonomy" id="2768834"/>
    <lineage>
        <taxon>Bacteria</taxon>
        <taxon>Bacillati</taxon>
        <taxon>Actinomycetota</taxon>
        <taxon>Actinomycetes</taxon>
        <taxon>Mycobacteriales</taxon>
        <taxon>Corynebacteriaceae</taxon>
        <taxon>Corynebacterium</taxon>
    </lineage>
</organism>
<evidence type="ECO:0000256" key="3">
    <source>
        <dbReference type="ARBA" id="ARBA00022840"/>
    </source>
</evidence>
<dbReference type="InterPro" id="IPR003593">
    <property type="entry name" value="AAA+_ATPase"/>
</dbReference>
<gene>
    <name evidence="5" type="ORF">F8377_03850</name>
</gene>
<keyword evidence="2" id="KW-0547">Nucleotide-binding</keyword>
<keyword evidence="1" id="KW-0813">Transport</keyword>
<reference evidence="5 6" key="1">
    <citation type="submission" date="2019-10" db="EMBL/GenBank/DDBJ databases">
        <title>Corynebacterium sp novel species isolated from the respiratory tract of Marmot.</title>
        <authorList>
            <person name="Zhang G."/>
        </authorList>
    </citation>
    <scope>NUCLEOTIDE SEQUENCE [LARGE SCALE GENOMIC DNA]</scope>
    <source>
        <strain evidence="5 6">336</strain>
    </source>
</reference>
<evidence type="ECO:0000313" key="5">
    <source>
        <dbReference type="EMBL" id="KAB3523279.1"/>
    </source>
</evidence>
<accession>A0ABQ6VFT9</accession>
<keyword evidence="3 5" id="KW-0067">ATP-binding</keyword>
<dbReference type="InterPro" id="IPR015854">
    <property type="entry name" value="ABC_transpr_LolD-like"/>
</dbReference>
<dbReference type="InterPro" id="IPR017871">
    <property type="entry name" value="ABC_transporter-like_CS"/>
</dbReference>
<sequence>MTSAMTVMISVKNVSKAVGEKKPRRRLWEKLSFDVSSGELVSITGPSGCGKSTLLNCLGLLDRPDNGEIDIKGIPLASASARQRMRMRRESVGYLFQDYALIDNDTVRQNIALGSRARGRQLTEDIAQALAEVGLEGYESHRVYQLSGGEQQRVAIARLLVRKPEVILADEPTASLDRNNASSVLAHLRTLSDHGAAVIVVSHDPWVIAQMDRTIELGENS</sequence>
<evidence type="ECO:0000256" key="2">
    <source>
        <dbReference type="ARBA" id="ARBA00022741"/>
    </source>
</evidence>
<dbReference type="SUPFAM" id="SSF52540">
    <property type="entry name" value="P-loop containing nucleoside triphosphate hydrolases"/>
    <property type="match status" value="1"/>
</dbReference>
<name>A0ABQ6VFT9_9CORY</name>
<dbReference type="Gene3D" id="3.40.50.300">
    <property type="entry name" value="P-loop containing nucleotide triphosphate hydrolases"/>
    <property type="match status" value="1"/>
</dbReference>